<dbReference type="Pfam" id="PF00578">
    <property type="entry name" value="AhpC-TSA"/>
    <property type="match status" value="1"/>
</dbReference>
<dbReference type="CDD" id="cd02969">
    <property type="entry name" value="PRX_like1"/>
    <property type="match status" value="1"/>
</dbReference>
<name>L9ZN13_9EURY</name>
<comment type="caution">
    <text evidence="2">The sequence shown here is derived from an EMBL/GenBank/DDBJ whole genome shotgun (WGS) entry which is preliminary data.</text>
</comment>
<dbReference type="GO" id="GO:0016209">
    <property type="term" value="F:antioxidant activity"/>
    <property type="evidence" value="ECO:0007669"/>
    <property type="project" value="InterPro"/>
</dbReference>
<dbReference type="GO" id="GO:0016491">
    <property type="term" value="F:oxidoreductase activity"/>
    <property type="evidence" value="ECO:0007669"/>
    <property type="project" value="InterPro"/>
</dbReference>
<dbReference type="InterPro" id="IPR000866">
    <property type="entry name" value="AhpC/TSA"/>
</dbReference>
<dbReference type="PROSITE" id="PS51352">
    <property type="entry name" value="THIOREDOXIN_2"/>
    <property type="match status" value="1"/>
</dbReference>
<dbReference type="SUPFAM" id="SSF52833">
    <property type="entry name" value="Thioredoxin-like"/>
    <property type="match status" value="1"/>
</dbReference>
<evidence type="ECO:0000313" key="3">
    <source>
        <dbReference type="Proteomes" id="UP000011519"/>
    </source>
</evidence>
<dbReference type="InterPro" id="IPR047262">
    <property type="entry name" value="PRX-like1"/>
</dbReference>
<dbReference type="AlphaFoldDB" id="L9ZN13"/>
<feature type="domain" description="Thioredoxin" evidence="1">
    <location>
        <begin position="18"/>
        <end position="184"/>
    </location>
</feature>
<protein>
    <submittedName>
        <fullName evidence="2">Redoxin</fullName>
    </submittedName>
</protein>
<keyword evidence="3" id="KW-1185">Reference proteome</keyword>
<reference evidence="2 3" key="1">
    <citation type="journal article" date="2014" name="PLoS Genet.">
        <title>Phylogenetically driven sequencing of extremely halophilic archaea reveals strategies for static and dynamic osmo-response.</title>
        <authorList>
            <person name="Becker E.A."/>
            <person name="Seitzer P.M."/>
            <person name="Tritt A."/>
            <person name="Larsen D."/>
            <person name="Krusor M."/>
            <person name="Yao A.I."/>
            <person name="Wu D."/>
            <person name="Madern D."/>
            <person name="Eisen J.A."/>
            <person name="Darling A.E."/>
            <person name="Facciotti M.T."/>
        </authorList>
    </citation>
    <scope>NUCLEOTIDE SEQUENCE [LARGE SCALE GENOMIC DNA]</scope>
    <source>
        <strain evidence="2 3">JCM 10989</strain>
    </source>
</reference>
<dbReference type="InterPro" id="IPR013766">
    <property type="entry name" value="Thioredoxin_domain"/>
</dbReference>
<sequence length="205" mass="22690">MMTLHKTVRMAKESETELAAGDAAPAFELEGTDGETYTLESFADNEALLLVFTCNHCPYAKAKFDLLNDLADEYDDVAVVGINPNDAEEYPDDSFERMQDLVDDGTIQYDAYLRDESQDVAEAYGAACTPDPFLFRRDSDGTAADDDGADEFTLAYQGRLDDALNPDEEPTRFHIREAIESVLSGAEVALEWEPSRGCSIKWAES</sequence>
<evidence type="ECO:0000259" key="1">
    <source>
        <dbReference type="PROSITE" id="PS51352"/>
    </source>
</evidence>
<dbReference type="STRING" id="1227493.C483_18950"/>
<dbReference type="PANTHER" id="PTHR43640:SF1">
    <property type="entry name" value="THIOREDOXIN-DEPENDENT PEROXIREDOXIN"/>
    <property type="match status" value="1"/>
</dbReference>
<dbReference type="Gene3D" id="3.40.30.10">
    <property type="entry name" value="Glutaredoxin"/>
    <property type="match status" value="1"/>
</dbReference>
<accession>L9ZN13</accession>
<dbReference type="PATRIC" id="fig|1227493.4.peg.3812"/>
<proteinExistence type="predicted"/>
<dbReference type="Proteomes" id="UP000011519">
    <property type="component" value="Unassembled WGS sequence"/>
</dbReference>
<dbReference type="InterPro" id="IPR036249">
    <property type="entry name" value="Thioredoxin-like_sf"/>
</dbReference>
<evidence type="ECO:0000313" key="2">
    <source>
        <dbReference type="EMBL" id="ELY86518.1"/>
    </source>
</evidence>
<organism evidence="2 3">
    <name type="scientific">Natrialba hulunbeirensis JCM 10989</name>
    <dbReference type="NCBI Taxonomy" id="1227493"/>
    <lineage>
        <taxon>Archaea</taxon>
        <taxon>Methanobacteriati</taxon>
        <taxon>Methanobacteriota</taxon>
        <taxon>Stenosarchaea group</taxon>
        <taxon>Halobacteria</taxon>
        <taxon>Halobacteriales</taxon>
        <taxon>Natrialbaceae</taxon>
        <taxon>Natrialba</taxon>
    </lineage>
</organism>
<gene>
    <name evidence="2" type="ORF">C483_18950</name>
</gene>
<dbReference type="EMBL" id="AOIM01000043">
    <property type="protein sequence ID" value="ELY86518.1"/>
    <property type="molecule type" value="Genomic_DNA"/>
</dbReference>
<dbReference type="PANTHER" id="PTHR43640">
    <property type="entry name" value="OS07G0260300 PROTEIN"/>
    <property type="match status" value="1"/>
</dbReference>